<dbReference type="PANTHER" id="PTHR35038:SF5">
    <property type="entry name" value="CYTOCHROME C-TYPE PROTEIN NRFB"/>
    <property type="match status" value="1"/>
</dbReference>
<dbReference type="Gene3D" id="1.10.1130.10">
    <property type="entry name" value="Flavocytochrome C3, Chain A"/>
    <property type="match status" value="1"/>
</dbReference>
<dbReference type="InterPro" id="IPR053875">
    <property type="entry name" value="Cytochrom_c_NrfB-like_dom"/>
</dbReference>
<dbReference type="RefSeq" id="WP_002445461.1">
    <property type="nucleotide sequence ID" value="NC_017910.1"/>
</dbReference>
<dbReference type="AlphaFoldDB" id="I2BC97"/>
<evidence type="ECO:0000313" key="4">
    <source>
        <dbReference type="EMBL" id="AFJ48151.1"/>
    </source>
</evidence>
<evidence type="ECO:0000259" key="3">
    <source>
        <dbReference type="Pfam" id="PF22678"/>
    </source>
</evidence>
<organism evidence="4 5">
    <name type="scientific">Shimwellia blattae (strain ATCC 29907 / DSM 4481 / JCM 1650 / NBRC 105725 / CDC 9005-74)</name>
    <name type="common">Escherichia blattae</name>
    <dbReference type="NCBI Taxonomy" id="630626"/>
    <lineage>
        <taxon>Bacteria</taxon>
        <taxon>Pseudomonadati</taxon>
        <taxon>Pseudomonadota</taxon>
        <taxon>Gammaproteobacteria</taxon>
        <taxon>Enterobacterales</taxon>
        <taxon>Enterobacteriaceae</taxon>
        <taxon>Shimwellia</taxon>
    </lineage>
</organism>
<dbReference type="Gene3D" id="3.90.10.10">
    <property type="entry name" value="Cytochrome C3"/>
    <property type="match status" value="1"/>
</dbReference>
<dbReference type="PATRIC" id="fig|630626.3.peg.3000"/>
<dbReference type="InterPro" id="IPR051829">
    <property type="entry name" value="Multiheme_Cytochr_ET"/>
</dbReference>
<dbReference type="STRING" id="630626.EBL_c30810"/>
<dbReference type="SUPFAM" id="SSF48695">
    <property type="entry name" value="Multiheme cytochromes"/>
    <property type="match status" value="1"/>
</dbReference>
<evidence type="ECO:0000256" key="2">
    <source>
        <dbReference type="SAM" id="SignalP"/>
    </source>
</evidence>
<feature type="signal peptide" evidence="2">
    <location>
        <begin position="1"/>
        <end position="22"/>
    </location>
</feature>
<reference evidence="4 5" key="1">
    <citation type="journal article" date="2012" name="J. Bacteriol.">
        <title>Complete genome sequence of the B12-producing Shimwellia blattae strain DSM 4481, isolated from a cockroach.</title>
        <authorList>
            <person name="Brzuszkiewicz E."/>
            <person name="Waschkowitz T."/>
            <person name="Wiezer A."/>
            <person name="Daniel R."/>
        </authorList>
    </citation>
    <scope>NUCLEOTIDE SEQUENCE [LARGE SCALE GENOMIC DNA]</scope>
    <source>
        <strain evidence="5">ATCC 29907 / DSM 4481 / JCM 1650 / NBRC 105725 / CDC 9005-74</strain>
    </source>
</reference>
<dbReference type="Pfam" id="PF22678">
    <property type="entry name" value="Cytochrom_c_NrfB-like"/>
    <property type="match status" value="1"/>
</dbReference>
<keyword evidence="1 2" id="KW-0732">Signal</keyword>
<evidence type="ECO:0000256" key="1">
    <source>
        <dbReference type="ARBA" id="ARBA00022729"/>
    </source>
</evidence>
<dbReference type="InterPro" id="IPR036280">
    <property type="entry name" value="Multihaem_cyt_sf"/>
</dbReference>
<proteinExistence type="predicted"/>
<sequence>MGVLRSLCIVGLFWCSVGVSPASEPAIPRYEVTPQRNPDAACQGCHKPELQGMHGLHAQAINPGNKRQVTCTHCHGNASLQHREGARDVMRFNQPLYRVEQQNSVCLTCHQPDALQQIFWPHGVHITRVTCAGCHTLHSRQEPMRALDDKGRIRICVDCHREQQSSPHFNPASVPVLKERP</sequence>
<dbReference type="GO" id="GO:0042597">
    <property type="term" value="C:periplasmic space"/>
    <property type="evidence" value="ECO:0007669"/>
    <property type="project" value="InterPro"/>
</dbReference>
<evidence type="ECO:0000313" key="5">
    <source>
        <dbReference type="Proteomes" id="UP000001955"/>
    </source>
</evidence>
<protein>
    <submittedName>
        <fullName evidence="4">Cytochrome c-type protein NrfB</fullName>
    </submittedName>
</protein>
<feature type="chain" id="PRO_5003655382" evidence="2">
    <location>
        <begin position="23"/>
        <end position="181"/>
    </location>
</feature>
<dbReference type="GO" id="GO:0016491">
    <property type="term" value="F:oxidoreductase activity"/>
    <property type="evidence" value="ECO:0007669"/>
    <property type="project" value="TreeGrafter"/>
</dbReference>
<dbReference type="eggNOG" id="COG3303">
    <property type="taxonomic scope" value="Bacteria"/>
</dbReference>
<dbReference type="InterPro" id="IPR017564">
    <property type="entry name" value="Cyt_c_NrfB"/>
</dbReference>
<dbReference type="HOGENOM" id="CLU_104606_2_0_6"/>
<dbReference type="GO" id="GO:0020037">
    <property type="term" value="F:heme binding"/>
    <property type="evidence" value="ECO:0007669"/>
    <property type="project" value="InterPro"/>
</dbReference>
<dbReference type="OrthoDB" id="6398708at2"/>
<accession>K6WN68</accession>
<keyword evidence="5" id="KW-1185">Reference proteome</keyword>
<dbReference type="NCBIfam" id="TIGR03146">
    <property type="entry name" value="cyt_nit_nrfB"/>
    <property type="match status" value="1"/>
</dbReference>
<accession>I2BC97</accession>
<dbReference type="PANTHER" id="PTHR35038">
    <property type="entry name" value="DISSIMILATORY SULFITE REDUCTASE SIRA"/>
    <property type="match status" value="1"/>
</dbReference>
<dbReference type="KEGG" id="ebt:EBL_c30810"/>
<dbReference type="GO" id="GO:0009061">
    <property type="term" value="P:anaerobic respiration"/>
    <property type="evidence" value="ECO:0007669"/>
    <property type="project" value="UniProtKB-ARBA"/>
</dbReference>
<gene>
    <name evidence="4" type="primary">nrfB</name>
    <name evidence="4" type="ordered locus">EBL_c30810</name>
</gene>
<dbReference type="EMBL" id="CP001560">
    <property type="protein sequence ID" value="AFJ48151.1"/>
    <property type="molecule type" value="Genomic_DNA"/>
</dbReference>
<feature type="domain" description="Cytochrome c-type protein NrfB-like" evidence="3">
    <location>
        <begin position="71"/>
        <end position="159"/>
    </location>
</feature>
<dbReference type="Proteomes" id="UP000001955">
    <property type="component" value="Chromosome"/>
</dbReference>
<name>I2BC97_SHIBC</name>
<dbReference type="NCBIfam" id="NF008659">
    <property type="entry name" value="PRK11659.1"/>
    <property type="match status" value="1"/>
</dbReference>